<accession>A0A6J1W3F0</accession>
<gene>
    <name evidence="5" type="primary">LOC113429056</name>
</gene>
<keyword evidence="4" id="KW-1185">Reference proteome</keyword>
<dbReference type="Gene3D" id="1.10.630.10">
    <property type="entry name" value="Cytochrome P450"/>
    <property type="match status" value="1"/>
</dbReference>
<name>A0A6J1W3F0_9SAUR</name>
<organism evidence="4 5">
    <name type="scientific">Notechis scutatus</name>
    <name type="common">mainland tiger snake</name>
    <dbReference type="NCBI Taxonomy" id="8663"/>
    <lineage>
        <taxon>Eukaryota</taxon>
        <taxon>Metazoa</taxon>
        <taxon>Chordata</taxon>
        <taxon>Craniata</taxon>
        <taxon>Vertebrata</taxon>
        <taxon>Euteleostomi</taxon>
        <taxon>Lepidosauria</taxon>
        <taxon>Squamata</taxon>
        <taxon>Bifurcata</taxon>
        <taxon>Unidentata</taxon>
        <taxon>Episquamata</taxon>
        <taxon>Toxicofera</taxon>
        <taxon>Serpentes</taxon>
        <taxon>Colubroidea</taxon>
        <taxon>Elapidae</taxon>
        <taxon>Hydrophiinae</taxon>
        <taxon>Notechis</taxon>
    </lineage>
</organism>
<dbReference type="Proteomes" id="UP000504612">
    <property type="component" value="Unplaced"/>
</dbReference>
<evidence type="ECO:0000256" key="2">
    <source>
        <dbReference type="ARBA" id="ARBA00022723"/>
    </source>
</evidence>
<evidence type="ECO:0000256" key="1">
    <source>
        <dbReference type="ARBA" id="ARBA00010617"/>
    </source>
</evidence>
<feature type="non-terminal residue" evidence="5">
    <location>
        <position position="1"/>
    </location>
</feature>
<proteinExistence type="inferred from homology"/>
<dbReference type="AlphaFoldDB" id="A0A6J1W3F0"/>
<dbReference type="GO" id="GO:0016125">
    <property type="term" value="P:sterol metabolic process"/>
    <property type="evidence" value="ECO:0007669"/>
    <property type="project" value="TreeGrafter"/>
</dbReference>
<dbReference type="PANTHER" id="PTHR24286:SF100">
    <property type="entry name" value="CYTOCHROME P450 26C1"/>
    <property type="match status" value="1"/>
</dbReference>
<evidence type="ECO:0000256" key="3">
    <source>
        <dbReference type="ARBA" id="ARBA00023004"/>
    </source>
</evidence>
<reference evidence="5" key="1">
    <citation type="submission" date="2025-08" db="UniProtKB">
        <authorList>
            <consortium name="RefSeq"/>
        </authorList>
    </citation>
    <scope>IDENTIFICATION</scope>
</reference>
<dbReference type="PANTHER" id="PTHR24286">
    <property type="entry name" value="CYTOCHROME P450 26"/>
    <property type="match status" value="1"/>
</dbReference>
<dbReference type="Pfam" id="PF00067">
    <property type="entry name" value="p450"/>
    <property type="match status" value="1"/>
</dbReference>
<dbReference type="KEGG" id="nss:113429056"/>
<dbReference type="InterPro" id="IPR036396">
    <property type="entry name" value="Cyt_P450_sf"/>
</dbReference>
<dbReference type="GO" id="GO:0016705">
    <property type="term" value="F:oxidoreductase activity, acting on paired donors, with incorporation or reduction of molecular oxygen"/>
    <property type="evidence" value="ECO:0007669"/>
    <property type="project" value="InterPro"/>
</dbReference>
<evidence type="ECO:0000313" key="4">
    <source>
        <dbReference type="Proteomes" id="UP000504612"/>
    </source>
</evidence>
<protein>
    <submittedName>
        <fullName evidence="5">Cytochrome P450 26C1-like</fullName>
    </submittedName>
</protein>
<dbReference type="GO" id="GO:0005506">
    <property type="term" value="F:iron ion binding"/>
    <property type="evidence" value="ECO:0007669"/>
    <property type="project" value="InterPro"/>
</dbReference>
<dbReference type="GeneID" id="113429056"/>
<dbReference type="GO" id="GO:0004497">
    <property type="term" value="F:monooxygenase activity"/>
    <property type="evidence" value="ECO:0007669"/>
    <property type="project" value="InterPro"/>
</dbReference>
<comment type="similarity">
    <text evidence="1">Belongs to the cytochrome P450 family.</text>
</comment>
<dbReference type="GO" id="GO:0020037">
    <property type="term" value="F:heme binding"/>
    <property type="evidence" value="ECO:0007669"/>
    <property type="project" value="InterPro"/>
</dbReference>
<keyword evidence="2" id="KW-0479">Metal-binding</keyword>
<dbReference type="SUPFAM" id="SSF48264">
    <property type="entry name" value="Cytochrome P450"/>
    <property type="match status" value="1"/>
</dbReference>
<dbReference type="RefSeq" id="XP_026547358.1">
    <property type="nucleotide sequence ID" value="XM_026691573.1"/>
</dbReference>
<evidence type="ECO:0000313" key="5">
    <source>
        <dbReference type="RefSeq" id="XP_026547358.1"/>
    </source>
</evidence>
<dbReference type="InterPro" id="IPR001128">
    <property type="entry name" value="Cyt_P450"/>
</dbReference>
<keyword evidence="3" id="KW-0408">Iron</keyword>
<sequence length="162" mass="18815">ILARVFSHAALEVYLPPIQRLVSWELRGWRHRPGPVAVYASAKALTFRIAVRILLGLRLEEEQFEELSGAFEQLVENLFSLPLNVPFSGLRKGIKARDLLHTYMEKAILEKLQRKDPDAHRDALDFIINSAKEHGQDFTMQELKVTSRLDYYHALYLEIFLR</sequence>